<dbReference type="EMBL" id="LFBV01000011">
    <property type="protein sequence ID" value="OKH90613.1"/>
    <property type="molecule type" value="Genomic_DNA"/>
</dbReference>
<feature type="transmembrane region" description="Helical" evidence="7">
    <location>
        <begin position="210"/>
        <end position="240"/>
    </location>
</feature>
<feature type="transmembrane region" description="Helical" evidence="7">
    <location>
        <begin position="368"/>
        <end position="391"/>
    </location>
</feature>
<sequence>MTAGSGDRTHGGWAIGATVLAFLVTMMGTTLPTPLYAIYATELGFDDLTVTVLFAVYAFGVVVTLLLFGRLSDDLGRRPVLLLAVGLALASALLFLLPPTLPGLVVARVLSGLGAGLMSGAGTAAVIDLFPADRKVTAGTVAIAANTGGLALGTLLSGVIADTAPAPLVVPYVAQTVLAVLALAGLWAFTPAPGPHGRPRVRPHRLHVPAAVRGAFTLAVLSAGTAFAVTGVLTAVSALFLEHSLGLRSHTLAGLVVCLAFAGMAVGQLLARRLRPATALPIGCAGLVLAAGVLALALAATSLGALLTAPVVLGVAGGLCLNAGIATTVGQVEPARRGEVSSSFFAGLYCMLAVPAVGVGVLSELTDLRTAGLVFAAAVAVLAATVGAVAATGAHRAATAHPSGAPTDRGR</sequence>
<evidence type="ECO:0000256" key="3">
    <source>
        <dbReference type="ARBA" id="ARBA00022475"/>
    </source>
</evidence>
<keyword evidence="5 7" id="KW-1133">Transmembrane helix</keyword>
<dbReference type="SUPFAM" id="SSF103473">
    <property type="entry name" value="MFS general substrate transporter"/>
    <property type="match status" value="1"/>
</dbReference>
<organism evidence="9 10">
    <name type="scientific">Streptomyces uncialis</name>
    <dbReference type="NCBI Taxonomy" id="1048205"/>
    <lineage>
        <taxon>Bacteria</taxon>
        <taxon>Bacillati</taxon>
        <taxon>Actinomycetota</taxon>
        <taxon>Actinomycetes</taxon>
        <taxon>Kitasatosporales</taxon>
        <taxon>Streptomycetaceae</taxon>
        <taxon>Streptomyces</taxon>
    </lineage>
</organism>
<keyword evidence="3" id="KW-1003">Cell membrane</keyword>
<dbReference type="InterPro" id="IPR050171">
    <property type="entry name" value="MFS_Transporters"/>
</dbReference>
<evidence type="ECO:0000256" key="4">
    <source>
        <dbReference type="ARBA" id="ARBA00022692"/>
    </source>
</evidence>
<feature type="transmembrane region" description="Helical" evidence="7">
    <location>
        <begin position="278"/>
        <end position="299"/>
    </location>
</feature>
<keyword evidence="4 7" id="KW-0812">Transmembrane</keyword>
<dbReference type="AlphaFoldDB" id="A0A1Q4UYL1"/>
<evidence type="ECO:0000256" key="5">
    <source>
        <dbReference type="ARBA" id="ARBA00022989"/>
    </source>
</evidence>
<dbReference type="PROSITE" id="PS50850">
    <property type="entry name" value="MFS"/>
    <property type="match status" value="1"/>
</dbReference>
<dbReference type="InterPro" id="IPR011701">
    <property type="entry name" value="MFS"/>
</dbReference>
<evidence type="ECO:0000256" key="1">
    <source>
        <dbReference type="ARBA" id="ARBA00004651"/>
    </source>
</evidence>
<accession>A0A1Q4UYL1</accession>
<dbReference type="Proteomes" id="UP000186455">
    <property type="component" value="Unassembled WGS sequence"/>
</dbReference>
<reference evidence="9 10" key="1">
    <citation type="submission" date="2015-06" db="EMBL/GenBank/DDBJ databases">
        <title>Cloning and characterization of the uncialamcin biosynthetic gene cluster.</title>
        <authorList>
            <person name="Yan X."/>
            <person name="Huang T."/>
            <person name="Ge H."/>
            <person name="Shen B."/>
        </authorList>
    </citation>
    <scope>NUCLEOTIDE SEQUENCE [LARGE SCALE GENOMIC DNA]</scope>
    <source>
        <strain evidence="9 10">DCA2648</strain>
    </source>
</reference>
<evidence type="ECO:0000256" key="6">
    <source>
        <dbReference type="ARBA" id="ARBA00023136"/>
    </source>
</evidence>
<keyword evidence="6 7" id="KW-0472">Membrane</keyword>
<feature type="transmembrane region" description="Helical" evidence="7">
    <location>
        <begin position="48"/>
        <end position="68"/>
    </location>
</feature>
<dbReference type="GO" id="GO:0022857">
    <property type="term" value="F:transmembrane transporter activity"/>
    <property type="evidence" value="ECO:0007669"/>
    <property type="project" value="InterPro"/>
</dbReference>
<evidence type="ECO:0000256" key="2">
    <source>
        <dbReference type="ARBA" id="ARBA00022448"/>
    </source>
</evidence>
<feature type="transmembrane region" description="Helical" evidence="7">
    <location>
        <begin position="12"/>
        <end position="36"/>
    </location>
</feature>
<proteinExistence type="predicted"/>
<evidence type="ECO:0000313" key="9">
    <source>
        <dbReference type="EMBL" id="OKH90613.1"/>
    </source>
</evidence>
<evidence type="ECO:0000259" key="8">
    <source>
        <dbReference type="PROSITE" id="PS50850"/>
    </source>
</evidence>
<feature type="transmembrane region" description="Helical" evidence="7">
    <location>
        <begin position="109"/>
        <end position="130"/>
    </location>
</feature>
<name>A0A1Q4UYL1_9ACTN</name>
<dbReference type="Pfam" id="PF07690">
    <property type="entry name" value="MFS_1"/>
    <property type="match status" value="1"/>
</dbReference>
<dbReference type="InterPro" id="IPR036259">
    <property type="entry name" value="MFS_trans_sf"/>
</dbReference>
<feature type="transmembrane region" description="Helical" evidence="7">
    <location>
        <begin position="344"/>
        <end position="362"/>
    </location>
</feature>
<dbReference type="GO" id="GO:0005886">
    <property type="term" value="C:plasma membrane"/>
    <property type="evidence" value="ECO:0007669"/>
    <property type="project" value="UniProtKB-SubCell"/>
</dbReference>
<keyword evidence="2" id="KW-0813">Transport</keyword>
<dbReference type="InterPro" id="IPR020846">
    <property type="entry name" value="MFS_dom"/>
</dbReference>
<comment type="subcellular location">
    <subcellularLocation>
        <location evidence="1">Cell membrane</location>
        <topology evidence="1">Multi-pass membrane protein</topology>
    </subcellularLocation>
</comment>
<protein>
    <submittedName>
        <fullName evidence="9">MFS transporter</fullName>
    </submittedName>
</protein>
<evidence type="ECO:0000313" key="10">
    <source>
        <dbReference type="Proteomes" id="UP000186455"/>
    </source>
</evidence>
<feature type="transmembrane region" description="Helical" evidence="7">
    <location>
        <begin position="137"/>
        <end position="160"/>
    </location>
</feature>
<gene>
    <name evidence="9" type="ORF">AB852_33880</name>
</gene>
<feature type="transmembrane region" description="Helical" evidence="7">
    <location>
        <begin position="311"/>
        <end position="332"/>
    </location>
</feature>
<dbReference type="PANTHER" id="PTHR23517:SF13">
    <property type="entry name" value="MAJOR FACILITATOR SUPERFAMILY MFS_1"/>
    <property type="match status" value="1"/>
</dbReference>
<feature type="domain" description="Major facilitator superfamily (MFS) profile" evidence="8">
    <location>
        <begin position="14"/>
        <end position="395"/>
    </location>
</feature>
<comment type="caution">
    <text evidence="9">The sequence shown here is derived from an EMBL/GenBank/DDBJ whole genome shotgun (WGS) entry which is preliminary data.</text>
</comment>
<feature type="transmembrane region" description="Helical" evidence="7">
    <location>
        <begin position="80"/>
        <end position="97"/>
    </location>
</feature>
<dbReference type="Gene3D" id="1.20.1250.20">
    <property type="entry name" value="MFS general substrate transporter like domains"/>
    <property type="match status" value="1"/>
</dbReference>
<keyword evidence="10" id="KW-1185">Reference proteome</keyword>
<dbReference type="PANTHER" id="PTHR23517">
    <property type="entry name" value="RESISTANCE PROTEIN MDTM, PUTATIVE-RELATED-RELATED"/>
    <property type="match status" value="1"/>
</dbReference>
<feature type="transmembrane region" description="Helical" evidence="7">
    <location>
        <begin position="172"/>
        <end position="189"/>
    </location>
</feature>
<dbReference type="RefSeq" id="WP_073794689.1">
    <property type="nucleotide sequence ID" value="NZ_LFBV01000011.1"/>
</dbReference>
<feature type="transmembrane region" description="Helical" evidence="7">
    <location>
        <begin position="252"/>
        <end position="271"/>
    </location>
</feature>
<evidence type="ECO:0000256" key="7">
    <source>
        <dbReference type="SAM" id="Phobius"/>
    </source>
</evidence>
<dbReference type="STRING" id="1048205.AB852_33880"/>